<dbReference type="AlphaFoldDB" id="A0A9Q0E110"/>
<proteinExistence type="predicted"/>
<feature type="compositionally biased region" description="Basic and acidic residues" evidence="1">
    <location>
        <begin position="58"/>
        <end position="77"/>
    </location>
</feature>
<keyword evidence="3" id="KW-1185">Reference proteome</keyword>
<protein>
    <submittedName>
        <fullName evidence="2">Uncharacterized protein</fullName>
    </submittedName>
</protein>
<dbReference type="Proteomes" id="UP001148018">
    <property type="component" value="Unassembled WGS sequence"/>
</dbReference>
<feature type="compositionally biased region" description="Basic and acidic residues" evidence="1">
    <location>
        <begin position="20"/>
        <end position="30"/>
    </location>
</feature>
<evidence type="ECO:0000256" key="1">
    <source>
        <dbReference type="SAM" id="MobiDB-lite"/>
    </source>
</evidence>
<accession>A0A9Q0E110</accession>
<dbReference type="EMBL" id="JANIIK010000109">
    <property type="protein sequence ID" value="KAJ3597331.1"/>
    <property type="molecule type" value="Genomic_DNA"/>
</dbReference>
<evidence type="ECO:0000313" key="3">
    <source>
        <dbReference type="Proteomes" id="UP001148018"/>
    </source>
</evidence>
<gene>
    <name evidence="2" type="ORF">NHX12_000859</name>
</gene>
<feature type="compositionally biased region" description="Polar residues" evidence="1">
    <location>
        <begin position="34"/>
        <end position="48"/>
    </location>
</feature>
<sequence length="101" mass="11588">MFSRGTPLHLEASRQECSPEEPRFTWRPADRNVLQRNPASPGGQQTGMFSRGTPPHLEASRQHIVLREGGREEKRVGGEGVEGGRRRRRRSRGREEKEEKE</sequence>
<organism evidence="2 3">
    <name type="scientific">Muraenolepis orangiensis</name>
    <name type="common">Patagonian moray cod</name>
    <dbReference type="NCBI Taxonomy" id="630683"/>
    <lineage>
        <taxon>Eukaryota</taxon>
        <taxon>Metazoa</taxon>
        <taxon>Chordata</taxon>
        <taxon>Craniata</taxon>
        <taxon>Vertebrata</taxon>
        <taxon>Euteleostomi</taxon>
        <taxon>Actinopterygii</taxon>
        <taxon>Neopterygii</taxon>
        <taxon>Teleostei</taxon>
        <taxon>Neoteleostei</taxon>
        <taxon>Acanthomorphata</taxon>
        <taxon>Zeiogadaria</taxon>
        <taxon>Gadariae</taxon>
        <taxon>Gadiformes</taxon>
        <taxon>Muraenolepidoidei</taxon>
        <taxon>Muraenolepididae</taxon>
        <taxon>Muraenolepis</taxon>
    </lineage>
</organism>
<name>A0A9Q0E110_9TELE</name>
<comment type="caution">
    <text evidence="2">The sequence shown here is derived from an EMBL/GenBank/DDBJ whole genome shotgun (WGS) entry which is preliminary data.</text>
</comment>
<reference evidence="2" key="1">
    <citation type="submission" date="2022-07" db="EMBL/GenBank/DDBJ databases">
        <title>Chromosome-level genome of Muraenolepis orangiensis.</title>
        <authorList>
            <person name="Kim J."/>
        </authorList>
    </citation>
    <scope>NUCLEOTIDE SEQUENCE</scope>
    <source>
        <strain evidence="2">KU_S4_2022</strain>
        <tissue evidence="2">Muscle</tissue>
    </source>
</reference>
<feature type="region of interest" description="Disordered" evidence="1">
    <location>
        <begin position="1"/>
        <end position="101"/>
    </location>
</feature>
<evidence type="ECO:0000313" key="2">
    <source>
        <dbReference type="EMBL" id="KAJ3597331.1"/>
    </source>
</evidence>